<protein>
    <submittedName>
        <fullName evidence="8">Rhinocladiella mackenziei CBS 650.93 unplaced genomic scaffold supercont1.2, whole genome shotgun sequence</fullName>
    </submittedName>
</protein>
<dbReference type="PANTHER" id="PTHR42940:SF8">
    <property type="entry name" value="VACUOLAR PROTEIN SORTING-ASSOCIATED PROTEIN 11"/>
    <property type="match status" value="1"/>
</dbReference>
<dbReference type="GO" id="GO:0004022">
    <property type="term" value="F:alcohol dehydrogenase (NAD+) activity"/>
    <property type="evidence" value="ECO:0007669"/>
    <property type="project" value="TreeGrafter"/>
</dbReference>
<dbReference type="RefSeq" id="XP_013275272.1">
    <property type="nucleotide sequence ID" value="XM_013419818.1"/>
</dbReference>
<dbReference type="Proteomes" id="UP000053617">
    <property type="component" value="Unassembled WGS sequence"/>
</dbReference>
<dbReference type="VEuPathDB" id="FungiDB:Z518_02792"/>
<keyword evidence="5" id="KW-0560">Oxidoreductase</keyword>
<dbReference type="Gene3D" id="3.90.180.10">
    <property type="entry name" value="Medium-chain alcohol dehydrogenases, catalytic domain"/>
    <property type="match status" value="1"/>
</dbReference>
<dbReference type="OrthoDB" id="256333at2759"/>
<organism evidence="8 9">
    <name type="scientific">Rhinocladiella mackenziei CBS 650.93</name>
    <dbReference type="NCBI Taxonomy" id="1442369"/>
    <lineage>
        <taxon>Eukaryota</taxon>
        <taxon>Fungi</taxon>
        <taxon>Dikarya</taxon>
        <taxon>Ascomycota</taxon>
        <taxon>Pezizomycotina</taxon>
        <taxon>Eurotiomycetes</taxon>
        <taxon>Chaetothyriomycetidae</taxon>
        <taxon>Chaetothyriales</taxon>
        <taxon>Herpotrichiellaceae</taxon>
        <taxon>Rhinocladiella</taxon>
    </lineage>
</organism>
<comment type="similarity">
    <text evidence="2">Belongs to the zinc-containing alcohol dehydrogenase family.</text>
</comment>
<keyword evidence="6" id="KW-0520">NAD</keyword>
<evidence type="ECO:0000256" key="2">
    <source>
        <dbReference type="ARBA" id="ARBA00008072"/>
    </source>
</evidence>
<reference evidence="8 9" key="1">
    <citation type="submission" date="2015-01" db="EMBL/GenBank/DDBJ databases">
        <title>The Genome Sequence of Rhinocladiella mackenzie CBS 650.93.</title>
        <authorList>
            <consortium name="The Broad Institute Genomics Platform"/>
            <person name="Cuomo C."/>
            <person name="de Hoog S."/>
            <person name="Gorbushina A."/>
            <person name="Stielow B."/>
            <person name="Teixiera M."/>
            <person name="Abouelleil A."/>
            <person name="Chapman S.B."/>
            <person name="Priest M."/>
            <person name="Young S.K."/>
            <person name="Wortman J."/>
            <person name="Nusbaum C."/>
            <person name="Birren B."/>
        </authorList>
    </citation>
    <scope>NUCLEOTIDE SEQUENCE [LARGE SCALE GENOMIC DNA]</scope>
    <source>
        <strain evidence="8 9">CBS 650.93</strain>
    </source>
</reference>
<dbReference type="SUPFAM" id="SSF50129">
    <property type="entry name" value="GroES-like"/>
    <property type="match status" value="1"/>
</dbReference>
<dbReference type="EMBL" id="KN847476">
    <property type="protein sequence ID" value="KIX08136.1"/>
    <property type="molecule type" value="Genomic_DNA"/>
</dbReference>
<dbReference type="GO" id="GO:0005737">
    <property type="term" value="C:cytoplasm"/>
    <property type="evidence" value="ECO:0007669"/>
    <property type="project" value="TreeGrafter"/>
</dbReference>
<dbReference type="InterPro" id="IPR013154">
    <property type="entry name" value="ADH-like_N"/>
</dbReference>
<evidence type="ECO:0000256" key="5">
    <source>
        <dbReference type="ARBA" id="ARBA00023002"/>
    </source>
</evidence>
<dbReference type="GeneID" id="25290863"/>
<dbReference type="Pfam" id="PF00107">
    <property type="entry name" value="ADH_zinc_N"/>
    <property type="match status" value="1"/>
</dbReference>
<dbReference type="AlphaFoldDB" id="A0A0D2IXP4"/>
<evidence type="ECO:0000256" key="1">
    <source>
        <dbReference type="ARBA" id="ARBA00001947"/>
    </source>
</evidence>
<evidence type="ECO:0000313" key="8">
    <source>
        <dbReference type="EMBL" id="KIX08136.1"/>
    </source>
</evidence>
<keyword evidence="4" id="KW-0862">Zinc</keyword>
<name>A0A0D2IXP4_9EURO</name>
<dbReference type="Gene3D" id="3.40.50.720">
    <property type="entry name" value="NAD(P)-binding Rossmann-like Domain"/>
    <property type="match status" value="1"/>
</dbReference>
<dbReference type="SMART" id="SM00829">
    <property type="entry name" value="PKS_ER"/>
    <property type="match status" value="1"/>
</dbReference>
<dbReference type="InterPro" id="IPR036291">
    <property type="entry name" value="NAD(P)-bd_dom_sf"/>
</dbReference>
<dbReference type="SUPFAM" id="SSF51735">
    <property type="entry name" value="NAD(P)-binding Rossmann-fold domains"/>
    <property type="match status" value="1"/>
</dbReference>
<proteinExistence type="inferred from homology"/>
<dbReference type="InterPro" id="IPR013149">
    <property type="entry name" value="ADH-like_C"/>
</dbReference>
<dbReference type="GO" id="GO:0046872">
    <property type="term" value="F:metal ion binding"/>
    <property type="evidence" value="ECO:0007669"/>
    <property type="project" value="UniProtKB-KW"/>
</dbReference>
<feature type="domain" description="Enoyl reductase (ER)" evidence="7">
    <location>
        <begin position="16"/>
        <end position="368"/>
    </location>
</feature>
<evidence type="ECO:0000256" key="6">
    <source>
        <dbReference type="ARBA" id="ARBA00023027"/>
    </source>
</evidence>
<dbReference type="Pfam" id="PF08240">
    <property type="entry name" value="ADH_N"/>
    <property type="match status" value="1"/>
</dbReference>
<accession>A0A0D2IXP4</accession>
<keyword evidence="9" id="KW-1185">Reference proteome</keyword>
<sequence length="376" mass="40214">MPQGQFPSTMKAHVLEAFNTPYVLRDVPFPVIEDPNDIIIRVDAASYCHTDAVLAGGKMHPPPLPHIGCHEFAGTVVALSGPSSSRNLKVGDRVAVPGRGHHVCGKCLECRNPSGPVPDEPGYSVYCPKAGGGLGVGDKPGGFREYALVDSRQVALIPDSLSAIEVAPLMCAGLTIYAALRKCELQRGQRVGIMGCGGGLGHLGLQFATKMGLKTTGVDVAPRALGLAKGLQTGATIVDASKESAETVRRRMGEEDRRENLSEMGLDAVLILPESQQSFDYGMALLKSGGLLVLVSFPPQGFHVSADDLVFRRIRVVGSLIGSNQAMRDMFDFCVQNDVKARIRTYPFSKLNDLVKDYHSGVVGKLVLDMSMKEEG</sequence>
<evidence type="ECO:0000313" key="9">
    <source>
        <dbReference type="Proteomes" id="UP000053617"/>
    </source>
</evidence>
<dbReference type="STRING" id="1442369.A0A0D2IXP4"/>
<gene>
    <name evidence="8" type="ORF">Z518_02792</name>
</gene>
<dbReference type="PANTHER" id="PTHR42940">
    <property type="entry name" value="ALCOHOL DEHYDROGENASE 1-RELATED"/>
    <property type="match status" value="1"/>
</dbReference>
<dbReference type="InterPro" id="IPR011032">
    <property type="entry name" value="GroES-like_sf"/>
</dbReference>
<dbReference type="FunFam" id="3.40.50.720:FF:000039">
    <property type="entry name" value="Alcohol dehydrogenase AdhP"/>
    <property type="match status" value="1"/>
</dbReference>
<comment type="cofactor">
    <cofactor evidence="1">
        <name>Zn(2+)</name>
        <dbReference type="ChEBI" id="CHEBI:29105"/>
    </cofactor>
</comment>
<dbReference type="HOGENOM" id="CLU_026673_20_1_1"/>
<evidence type="ECO:0000259" key="7">
    <source>
        <dbReference type="SMART" id="SM00829"/>
    </source>
</evidence>
<evidence type="ECO:0000256" key="3">
    <source>
        <dbReference type="ARBA" id="ARBA00022723"/>
    </source>
</evidence>
<keyword evidence="3" id="KW-0479">Metal-binding</keyword>
<dbReference type="InterPro" id="IPR020843">
    <property type="entry name" value="ER"/>
</dbReference>
<evidence type="ECO:0000256" key="4">
    <source>
        <dbReference type="ARBA" id="ARBA00022833"/>
    </source>
</evidence>